<accession>I3SQ95</accession>
<dbReference type="AlphaFoldDB" id="I3SQ95"/>
<dbReference type="EMBL" id="BT142643">
    <property type="protein sequence ID" value="AFK42437.1"/>
    <property type="molecule type" value="mRNA"/>
</dbReference>
<organism evidence="1">
    <name type="scientific">Lotus japonicus</name>
    <name type="common">Lotus corniculatus var. japonicus</name>
    <dbReference type="NCBI Taxonomy" id="34305"/>
    <lineage>
        <taxon>Eukaryota</taxon>
        <taxon>Viridiplantae</taxon>
        <taxon>Streptophyta</taxon>
        <taxon>Embryophyta</taxon>
        <taxon>Tracheophyta</taxon>
        <taxon>Spermatophyta</taxon>
        <taxon>Magnoliopsida</taxon>
        <taxon>eudicotyledons</taxon>
        <taxon>Gunneridae</taxon>
        <taxon>Pentapetalae</taxon>
        <taxon>rosids</taxon>
        <taxon>fabids</taxon>
        <taxon>Fabales</taxon>
        <taxon>Fabaceae</taxon>
        <taxon>Papilionoideae</taxon>
        <taxon>50 kb inversion clade</taxon>
        <taxon>NPAAA clade</taxon>
        <taxon>Hologalegina</taxon>
        <taxon>robinioid clade</taxon>
        <taxon>Loteae</taxon>
        <taxon>Lotus</taxon>
    </lineage>
</organism>
<name>I3SQ95_LOTJA</name>
<sequence length="41" mass="4640">MRIIEELRKIWRAPSICSLNLFLLLGVLVGSSRAGIHHLLL</sequence>
<reference evidence="1" key="1">
    <citation type="submission" date="2012-05" db="EMBL/GenBank/DDBJ databases">
        <authorList>
            <person name="Krishnakumar V."/>
            <person name="Cheung F."/>
            <person name="Xiao Y."/>
            <person name="Chan A."/>
            <person name="Moskal W.A."/>
            <person name="Town C.D."/>
        </authorList>
    </citation>
    <scope>NUCLEOTIDE SEQUENCE</scope>
</reference>
<proteinExistence type="evidence at transcript level"/>
<protein>
    <submittedName>
        <fullName evidence="1">Uncharacterized protein</fullName>
    </submittedName>
</protein>
<evidence type="ECO:0000313" key="1">
    <source>
        <dbReference type="EMBL" id="AFK42437.1"/>
    </source>
</evidence>